<gene>
    <name evidence="1" type="ORF">B0A49_10258</name>
</gene>
<sequence length="128" mass="13923">MHNSDEDGYQAALLKDTKIVLWGRLEGIVEDALSNLLEAVSYMVELREQIIVNAAALYSEPFSTACPAAAFKVIIVDGPAPSGRCCASVLKHDELCIMEDLESDSDEALASLFATSARLMYEKFVGSF</sequence>
<name>A0A4U0WT02_9PEZI</name>
<organism evidence="1 2">
    <name type="scientific">Cryomyces minteri</name>
    <dbReference type="NCBI Taxonomy" id="331657"/>
    <lineage>
        <taxon>Eukaryota</taxon>
        <taxon>Fungi</taxon>
        <taxon>Dikarya</taxon>
        <taxon>Ascomycota</taxon>
        <taxon>Pezizomycotina</taxon>
        <taxon>Dothideomycetes</taxon>
        <taxon>Dothideomycetes incertae sedis</taxon>
        <taxon>Cryomyces</taxon>
    </lineage>
</organism>
<keyword evidence="2" id="KW-1185">Reference proteome</keyword>
<proteinExistence type="predicted"/>
<comment type="caution">
    <text evidence="1">The sequence shown here is derived from an EMBL/GenBank/DDBJ whole genome shotgun (WGS) entry which is preliminary data.</text>
</comment>
<dbReference type="EMBL" id="NAJN01001218">
    <property type="protein sequence ID" value="TKA64795.1"/>
    <property type="molecule type" value="Genomic_DNA"/>
</dbReference>
<protein>
    <submittedName>
        <fullName evidence="1">Uncharacterized protein</fullName>
    </submittedName>
</protein>
<evidence type="ECO:0000313" key="1">
    <source>
        <dbReference type="EMBL" id="TKA64795.1"/>
    </source>
</evidence>
<reference evidence="1 2" key="1">
    <citation type="submission" date="2017-03" db="EMBL/GenBank/DDBJ databases">
        <title>Genomes of endolithic fungi from Antarctica.</title>
        <authorList>
            <person name="Coleine C."/>
            <person name="Masonjones S."/>
            <person name="Stajich J.E."/>
        </authorList>
    </citation>
    <scope>NUCLEOTIDE SEQUENCE [LARGE SCALE GENOMIC DNA]</scope>
    <source>
        <strain evidence="1 2">CCFEE 5187</strain>
    </source>
</reference>
<dbReference type="Proteomes" id="UP000308768">
    <property type="component" value="Unassembled WGS sequence"/>
</dbReference>
<accession>A0A4U0WT02</accession>
<dbReference type="AlphaFoldDB" id="A0A4U0WT02"/>
<evidence type="ECO:0000313" key="2">
    <source>
        <dbReference type="Proteomes" id="UP000308768"/>
    </source>
</evidence>